<organism evidence="1 2">
    <name type="scientific">Candidatus Uhrbacteria bacterium RIFCSPLOWO2_02_FULL_48_12</name>
    <dbReference type="NCBI Taxonomy" id="1802407"/>
    <lineage>
        <taxon>Bacteria</taxon>
        <taxon>Candidatus Uhriibacteriota</taxon>
    </lineage>
</organism>
<dbReference type="EMBL" id="MGEP01000010">
    <property type="protein sequence ID" value="OGL87442.1"/>
    <property type="molecule type" value="Genomic_DNA"/>
</dbReference>
<evidence type="ECO:0000313" key="1">
    <source>
        <dbReference type="EMBL" id="OGL87442.1"/>
    </source>
</evidence>
<comment type="caution">
    <text evidence="1">The sequence shown here is derived from an EMBL/GenBank/DDBJ whole genome shotgun (WGS) entry which is preliminary data.</text>
</comment>
<dbReference type="Proteomes" id="UP000178723">
    <property type="component" value="Unassembled WGS sequence"/>
</dbReference>
<reference evidence="1 2" key="1">
    <citation type="journal article" date="2016" name="Nat. Commun.">
        <title>Thousands of microbial genomes shed light on interconnected biogeochemical processes in an aquifer system.</title>
        <authorList>
            <person name="Anantharaman K."/>
            <person name="Brown C.T."/>
            <person name="Hug L.A."/>
            <person name="Sharon I."/>
            <person name="Castelle C.J."/>
            <person name="Probst A.J."/>
            <person name="Thomas B.C."/>
            <person name="Singh A."/>
            <person name="Wilkins M.J."/>
            <person name="Karaoz U."/>
            <person name="Brodie E.L."/>
            <person name="Williams K.H."/>
            <person name="Hubbard S.S."/>
            <person name="Banfield J.F."/>
        </authorList>
    </citation>
    <scope>NUCLEOTIDE SEQUENCE [LARGE SCALE GENOMIC DNA]</scope>
</reference>
<proteinExistence type="predicted"/>
<dbReference type="AlphaFoldDB" id="A0A1F7VA95"/>
<gene>
    <name evidence="1" type="ORF">A3I40_02570</name>
</gene>
<protein>
    <submittedName>
        <fullName evidence="1">Uncharacterized protein</fullName>
    </submittedName>
</protein>
<sequence length="67" mass="7238">MKNKVKFSILIAILTLFAIPSLTYAAWWNPLTWFQKPLAGAPVSEVVATGTPVAESPQADVAPEIVK</sequence>
<name>A0A1F7VA95_9BACT</name>
<evidence type="ECO:0000313" key="2">
    <source>
        <dbReference type="Proteomes" id="UP000178723"/>
    </source>
</evidence>
<accession>A0A1F7VA95</accession>
<dbReference type="STRING" id="1802407.A3I40_02570"/>